<organism evidence="1 2">
    <name type="scientific">Ancylobacter pratisalsi</name>
    <dbReference type="NCBI Taxonomy" id="1745854"/>
    <lineage>
        <taxon>Bacteria</taxon>
        <taxon>Pseudomonadati</taxon>
        <taxon>Pseudomonadota</taxon>
        <taxon>Alphaproteobacteria</taxon>
        <taxon>Hyphomicrobiales</taxon>
        <taxon>Xanthobacteraceae</taxon>
        <taxon>Ancylobacter</taxon>
    </lineage>
</organism>
<accession>A0A6P1YYD4</accession>
<keyword evidence="1" id="KW-0614">Plasmid</keyword>
<dbReference type="EMBL" id="CP048631">
    <property type="protein sequence ID" value="QIB36544.1"/>
    <property type="molecule type" value="Genomic_DNA"/>
</dbReference>
<dbReference type="KEGG" id="apra:G3A50_22270"/>
<dbReference type="AlphaFoldDB" id="A0A6P1YYD4"/>
<evidence type="ECO:0000313" key="1">
    <source>
        <dbReference type="EMBL" id="QIB36544.1"/>
    </source>
</evidence>
<proteinExistence type="predicted"/>
<dbReference type="Proteomes" id="UP000464751">
    <property type="component" value="Plasmid pLGM"/>
</dbReference>
<keyword evidence="2" id="KW-1185">Reference proteome</keyword>
<name>A0A6P1YYD4_9HYPH</name>
<dbReference type="RefSeq" id="WP_163078351.1">
    <property type="nucleotide sequence ID" value="NZ_CP048631.1"/>
</dbReference>
<reference evidence="1 2" key="1">
    <citation type="submission" date="2020-02" db="EMBL/GenBank/DDBJ databases">
        <authorList>
            <person name="Li G."/>
        </authorList>
    </citation>
    <scope>NUCLEOTIDE SEQUENCE [LARGE SCALE GENOMIC DNA]</scope>
    <source>
        <strain evidence="1 2">DSM 102029</strain>
        <plasmid evidence="2">plgm</plasmid>
    </source>
</reference>
<gene>
    <name evidence="1" type="ORF">G3A50_22270</name>
</gene>
<geneLocation type="plasmid" evidence="2">
    <name>plgm</name>
</geneLocation>
<sequence>MSDAADLREMFADRLMARAASTLETMGVGHEAIARACLLVAVAAMAKGDSIEAGRVLLENVLAGYNASMGTDEARH</sequence>
<evidence type="ECO:0000313" key="2">
    <source>
        <dbReference type="Proteomes" id="UP000464751"/>
    </source>
</evidence>
<protein>
    <submittedName>
        <fullName evidence="1">Uncharacterized protein</fullName>
    </submittedName>
</protein>